<evidence type="ECO:0000256" key="7">
    <source>
        <dbReference type="ARBA" id="ARBA00024089"/>
    </source>
</evidence>
<feature type="region of interest" description="Disordered" evidence="9">
    <location>
        <begin position="286"/>
        <end position="313"/>
    </location>
</feature>
<dbReference type="Pfam" id="PF13460">
    <property type="entry name" value="NAD_binding_10"/>
    <property type="match status" value="1"/>
</dbReference>
<keyword evidence="5" id="KW-0149">Chlorophyll biosynthesis</keyword>
<evidence type="ECO:0000256" key="9">
    <source>
        <dbReference type="SAM" id="MobiDB-lite"/>
    </source>
</evidence>
<evidence type="ECO:0000256" key="2">
    <source>
        <dbReference type="ARBA" id="ARBA00022857"/>
    </source>
</evidence>
<dbReference type="Gene3D" id="3.40.50.720">
    <property type="entry name" value="NAD(P)-binding Rossmann-like Domain"/>
    <property type="match status" value="1"/>
</dbReference>
<comment type="caution">
    <text evidence="11">The sequence shown here is derived from an EMBL/GenBank/DDBJ whole genome shotgun (WGS) entry which is preliminary data.</text>
</comment>
<evidence type="ECO:0000256" key="4">
    <source>
        <dbReference type="ARBA" id="ARBA00023002"/>
    </source>
</evidence>
<evidence type="ECO:0000256" key="8">
    <source>
        <dbReference type="ARBA" id="ARBA00049498"/>
    </source>
</evidence>
<dbReference type="SUPFAM" id="SSF51735">
    <property type="entry name" value="NAD(P)-binding Rossmann-fold domains"/>
    <property type="match status" value="1"/>
</dbReference>
<evidence type="ECO:0000259" key="10">
    <source>
        <dbReference type="Pfam" id="PF13460"/>
    </source>
</evidence>
<dbReference type="EMBL" id="BAABGP010000018">
    <property type="protein sequence ID" value="GAA4488623.1"/>
    <property type="molecule type" value="Genomic_DNA"/>
</dbReference>
<dbReference type="Proteomes" id="UP001500731">
    <property type="component" value="Unassembled WGS sequence"/>
</dbReference>
<sequence length="313" mass="33359">MTETILVIGATGYLGRHLVSELHARGYRITALARNRERALGPGPFGSPALAGLVDEWVIGDVTNPAITDGICDDVDRVVSSLGVTRQKSDPWDIDFTANLAVLRDAERSAVRSFGYVSVLHSETGTSLTMRAKTAFAETASRSRIPTQIFKPSGYFSDLTDLLTMARAGMSLHLGTGETRLNPIHGADLAHFIVDRVPDAPGQWDVGGPDILTFRQVEELAFAAVGKKPHSVGVPAPVLRSAEWIADRMSPRVGNLTRFFSEGLVTDAVGLPTGTHRIADYFREQAAPASADSASDHHGPPSAPRASGADPVG</sequence>
<evidence type="ECO:0000313" key="12">
    <source>
        <dbReference type="Proteomes" id="UP001500731"/>
    </source>
</evidence>
<dbReference type="EC" id="1.3.1.75" evidence="6"/>
<dbReference type="PANTHER" id="PTHR47378:SF1">
    <property type="entry name" value="DIVINYL CHLOROPHYLLIDE A 8-VINYL-REDUCTASE, CHLOROPLASTIC"/>
    <property type="match status" value="1"/>
</dbReference>
<organism evidence="11 12">
    <name type="scientific">Microbacterium panaciterrae</name>
    <dbReference type="NCBI Taxonomy" id="985759"/>
    <lineage>
        <taxon>Bacteria</taxon>
        <taxon>Bacillati</taxon>
        <taxon>Actinomycetota</taxon>
        <taxon>Actinomycetes</taxon>
        <taxon>Micrococcales</taxon>
        <taxon>Microbacteriaceae</taxon>
        <taxon>Microbacterium</taxon>
    </lineage>
</organism>
<comment type="catalytic activity">
    <reaction evidence="8">
        <text>protochlorophyllide a + NADP(+) = 3,8-divinyl protochlorophyllide a + NADPH + H(+)</text>
        <dbReference type="Rhea" id="RHEA:48884"/>
        <dbReference type="ChEBI" id="CHEBI:15378"/>
        <dbReference type="ChEBI" id="CHEBI:57783"/>
        <dbReference type="ChEBI" id="CHEBI:58349"/>
        <dbReference type="ChEBI" id="CHEBI:58632"/>
        <dbReference type="ChEBI" id="CHEBI:83350"/>
        <dbReference type="EC" id="1.3.1.75"/>
    </reaction>
</comment>
<keyword evidence="12" id="KW-1185">Reference proteome</keyword>
<protein>
    <recommendedName>
        <fullName evidence="7">Divinyl chlorophyllide a 8-vinyl-reductase, chloroplastic</fullName>
        <ecNumber evidence="6">1.3.1.75</ecNumber>
    </recommendedName>
</protein>
<evidence type="ECO:0000256" key="3">
    <source>
        <dbReference type="ARBA" id="ARBA00022946"/>
    </source>
</evidence>
<evidence type="ECO:0000313" key="11">
    <source>
        <dbReference type="EMBL" id="GAA4488623.1"/>
    </source>
</evidence>
<dbReference type="InterPro" id="IPR036291">
    <property type="entry name" value="NAD(P)-bd_dom_sf"/>
</dbReference>
<evidence type="ECO:0000256" key="6">
    <source>
        <dbReference type="ARBA" id="ARBA00024059"/>
    </source>
</evidence>
<dbReference type="PANTHER" id="PTHR47378">
    <property type="entry name" value="DIVINYL CHLOROPHYLLIDE A 8-VINYL-REDUCTASE, CHLOROPLASTIC"/>
    <property type="match status" value="1"/>
</dbReference>
<name>A0ABP8PL04_9MICO</name>
<keyword evidence="4" id="KW-0560">Oxidoreductase</keyword>
<reference evidence="12" key="1">
    <citation type="journal article" date="2019" name="Int. J. Syst. Evol. Microbiol.">
        <title>The Global Catalogue of Microorganisms (GCM) 10K type strain sequencing project: providing services to taxonomists for standard genome sequencing and annotation.</title>
        <authorList>
            <consortium name="The Broad Institute Genomics Platform"/>
            <consortium name="The Broad Institute Genome Sequencing Center for Infectious Disease"/>
            <person name="Wu L."/>
            <person name="Ma J."/>
        </authorList>
    </citation>
    <scope>NUCLEOTIDE SEQUENCE [LARGE SCALE GENOMIC DNA]</scope>
    <source>
        <strain evidence="12">JCM 17839</strain>
    </source>
</reference>
<dbReference type="RefSeq" id="WP_345187999.1">
    <property type="nucleotide sequence ID" value="NZ_BAABGP010000018.1"/>
</dbReference>
<keyword evidence="2" id="KW-0521">NADP</keyword>
<gene>
    <name evidence="11" type="ORF">GCM10023171_28350</name>
</gene>
<comment type="pathway">
    <text evidence="1">Porphyrin-containing compound metabolism; chlorophyll biosynthesis.</text>
</comment>
<accession>A0ABP8PL04</accession>
<proteinExistence type="predicted"/>
<feature type="domain" description="NAD(P)-binding" evidence="10">
    <location>
        <begin position="9"/>
        <end position="141"/>
    </location>
</feature>
<evidence type="ECO:0000256" key="1">
    <source>
        <dbReference type="ARBA" id="ARBA00005173"/>
    </source>
</evidence>
<dbReference type="InterPro" id="IPR016040">
    <property type="entry name" value="NAD(P)-bd_dom"/>
</dbReference>
<evidence type="ECO:0000256" key="5">
    <source>
        <dbReference type="ARBA" id="ARBA00023171"/>
    </source>
</evidence>
<dbReference type="InterPro" id="IPR044201">
    <property type="entry name" value="DVR-like"/>
</dbReference>
<keyword evidence="3" id="KW-0809">Transit peptide</keyword>